<dbReference type="Proteomes" id="UP000070520">
    <property type="component" value="Unassembled WGS sequence"/>
</dbReference>
<reference evidence="1 2" key="1">
    <citation type="journal article" date="2016" name="Sci. Rep.">
        <title>Metabolic traits of an uncultured archaeal lineage -MSBL1- from brine pools of the Red Sea.</title>
        <authorList>
            <person name="Mwirichia R."/>
            <person name="Alam I."/>
            <person name="Rashid M."/>
            <person name="Vinu M."/>
            <person name="Ba-Alawi W."/>
            <person name="Anthony Kamau A."/>
            <person name="Kamanda Ngugi D."/>
            <person name="Goker M."/>
            <person name="Klenk H.P."/>
            <person name="Bajic V."/>
            <person name="Stingl U."/>
        </authorList>
    </citation>
    <scope>NUCLEOTIDE SEQUENCE [LARGE SCALE GENOMIC DNA]</scope>
    <source>
        <strain evidence="1">SCGC-AAA261C02</strain>
    </source>
</reference>
<keyword evidence="2" id="KW-1185">Reference proteome</keyword>
<organism evidence="1 2">
    <name type="scientific">candidate division MSBL1 archaeon SCGC-AAA261C02</name>
    <dbReference type="NCBI Taxonomy" id="1698272"/>
    <lineage>
        <taxon>Archaea</taxon>
        <taxon>Methanobacteriati</taxon>
        <taxon>Methanobacteriota</taxon>
        <taxon>candidate division MSBL1</taxon>
    </lineage>
</organism>
<dbReference type="AlphaFoldDB" id="A0A133V0J8"/>
<gene>
    <name evidence="1" type="ORF">AKJ42_02135</name>
</gene>
<dbReference type="EMBL" id="LHXW01000018">
    <property type="protein sequence ID" value="KXA99954.1"/>
    <property type="molecule type" value="Genomic_DNA"/>
</dbReference>
<dbReference type="PANTHER" id="PTHR37953">
    <property type="entry name" value="UPF0127 PROTEIN MJ1496"/>
    <property type="match status" value="1"/>
</dbReference>
<name>A0A133V0J8_9EURY</name>
<dbReference type="InterPro" id="IPR003795">
    <property type="entry name" value="DUF192"/>
</dbReference>
<accession>A0A133V0J8</accession>
<proteinExistence type="predicted"/>
<evidence type="ECO:0008006" key="3">
    <source>
        <dbReference type="Google" id="ProtNLM"/>
    </source>
</evidence>
<evidence type="ECO:0000313" key="1">
    <source>
        <dbReference type="EMBL" id="KXA99954.1"/>
    </source>
</evidence>
<sequence>MRLINLENGKVIADKVELANSFWKRFRGLMLKGNFRSGQALVFPFSKPKRYSIHTFFMRFPIDLLYLNQKLEVIESRKELSPWKTHKSEKEASILVELPPGRIEEANVRVGDELDFREKGESINFCDFSPTLCKGL</sequence>
<dbReference type="Pfam" id="PF02643">
    <property type="entry name" value="DUF192"/>
    <property type="match status" value="1"/>
</dbReference>
<evidence type="ECO:0000313" key="2">
    <source>
        <dbReference type="Proteomes" id="UP000070520"/>
    </source>
</evidence>
<dbReference type="InterPro" id="IPR038695">
    <property type="entry name" value="Saro_0823-like_sf"/>
</dbReference>
<dbReference type="PANTHER" id="PTHR37953:SF1">
    <property type="entry name" value="UPF0127 PROTEIN MJ1496"/>
    <property type="match status" value="1"/>
</dbReference>
<dbReference type="Gene3D" id="2.60.120.1140">
    <property type="entry name" value="Protein of unknown function DUF192"/>
    <property type="match status" value="1"/>
</dbReference>
<comment type="caution">
    <text evidence="1">The sequence shown here is derived from an EMBL/GenBank/DDBJ whole genome shotgun (WGS) entry which is preliminary data.</text>
</comment>
<protein>
    <recommendedName>
        <fullName evidence="3">DUF192 domain-containing protein</fullName>
    </recommendedName>
</protein>